<dbReference type="RefSeq" id="WP_128466568.1">
    <property type="nucleotide sequence ID" value="NZ_CP035108.1"/>
</dbReference>
<accession>A0A3R5XX05</accession>
<gene>
    <name evidence="2" type="ORF">EP073_07675</name>
</gene>
<dbReference type="EMBL" id="CP035108">
    <property type="protein sequence ID" value="QAR33282.1"/>
    <property type="molecule type" value="Genomic_DNA"/>
</dbReference>
<evidence type="ECO:0000313" key="3">
    <source>
        <dbReference type="Proteomes" id="UP000287502"/>
    </source>
</evidence>
<feature type="domain" description="HTH marR-type" evidence="1">
    <location>
        <begin position="36"/>
        <end position="130"/>
    </location>
</feature>
<organism evidence="2 3">
    <name type="scientific">Geovibrio thiophilus</name>
    <dbReference type="NCBI Taxonomy" id="139438"/>
    <lineage>
        <taxon>Bacteria</taxon>
        <taxon>Pseudomonadati</taxon>
        <taxon>Deferribacterota</taxon>
        <taxon>Deferribacteres</taxon>
        <taxon>Deferribacterales</taxon>
        <taxon>Geovibrionaceae</taxon>
        <taxon>Geovibrio</taxon>
    </lineage>
</organism>
<dbReference type="Gene3D" id="1.10.10.10">
    <property type="entry name" value="Winged helix-like DNA-binding domain superfamily/Winged helix DNA-binding domain"/>
    <property type="match status" value="1"/>
</dbReference>
<dbReference type="Proteomes" id="UP000287502">
    <property type="component" value="Chromosome"/>
</dbReference>
<dbReference type="Pfam" id="PF01047">
    <property type="entry name" value="MarR"/>
    <property type="match status" value="1"/>
</dbReference>
<evidence type="ECO:0000313" key="2">
    <source>
        <dbReference type="EMBL" id="QAR33282.1"/>
    </source>
</evidence>
<dbReference type="InterPro" id="IPR000835">
    <property type="entry name" value="HTH_MarR-typ"/>
</dbReference>
<dbReference type="AlphaFoldDB" id="A0A3R5XX05"/>
<dbReference type="InterPro" id="IPR036390">
    <property type="entry name" value="WH_DNA-bd_sf"/>
</dbReference>
<reference evidence="2 3" key="1">
    <citation type="submission" date="2019-01" db="EMBL/GenBank/DDBJ databases">
        <title>Geovibrio thiophilus DSM 11263, complete genome.</title>
        <authorList>
            <person name="Spring S."/>
            <person name="Bunk B."/>
            <person name="Sproer C."/>
        </authorList>
    </citation>
    <scope>NUCLEOTIDE SEQUENCE [LARGE SCALE GENOMIC DNA]</scope>
    <source>
        <strain evidence="2 3">DSM 11263</strain>
    </source>
</reference>
<protein>
    <submittedName>
        <fullName evidence="2">MarR family transcriptional regulator</fullName>
    </submittedName>
</protein>
<sequence>MDKTDEITEFALTVIEECTAGKMRLMNRVITGIYDRELKKHGLKISQASILISLAADGAKKRSEISRILRMEKSTVTRNLDRMIKNGWLYETGDERIDISEKGRELLLASRPDWKNVQTKIYDILGEDGINAVKLISRRIKYGR</sequence>
<proteinExistence type="predicted"/>
<dbReference type="KEGG" id="gtl:EP073_07675"/>
<dbReference type="SUPFAM" id="SSF46785">
    <property type="entry name" value="Winged helix' DNA-binding domain"/>
    <property type="match status" value="1"/>
</dbReference>
<dbReference type="InterPro" id="IPR036388">
    <property type="entry name" value="WH-like_DNA-bd_sf"/>
</dbReference>
<dbReference type="GO" id="GO:0003700">
    <property type="term" value="F:DNA-binding transcription factor activity"/>
    <property type="evidence" value="ECO:0007669"/>
    <property type="project" value="InterPro"/>
</dbReference>
<evidence type="ECO:0000259" key="1">
    <source>
        <dbReference type="SMART" id="SM00347"/>
    </source>
</evidence>
<name>A0A3R5XX05_9BACT</name>
<keyword evidence="3" id="KW-1185">Reference proteome</keyword>
<dbReference type="SMART" id="SM00347">
    <property type="entry name" value="HTH_MARR"/>
    <property type="match status" value="1"/>
</dbReference>
<dbReference type="OrthoDB" id="165131at2"/>